<accession>A0A6S6SXV6</accession>
<dbReference type="PANTHER" id="PTHR43272">
    <property type="entry name" value="LONG-CHAIN-FATTY-ACID--COA LIGASE"/>
    <property type="match status" value="1"/>
</dbReference>
<dbReference type="Pfam" id="PF00501">
    <property type="entry name" value="AMP-binding"/>
    <property type="match status" value="1"/>
</dbReference>
<dbReference type="InterPro" id="IPR000873">
    <property type="entry name" value="AMP-dep_synth/lig_dom"/>
</dbReference>
<evidence type="ECO:0000256" key="2">
    <source>
        <dbReference type="ARBA" id="ARBA00022840"/>
    </source>
</evidence>
<dbReference type="PANTHER" id="PTHR43272:SF33">
    <property type="entry name" value="AMP-BINDING DOMAIN-CONTAINING PROTEIN-RELATED"/>
    <property type="match status" value="1"/>
</dbReference>
<dbReference type="GO" id="GO:0004467">
    <property type="term" value="F:long-chain fatty acid-CoA ligase activity"/>
    <property type="evidence" value="ECO:0007669"/>
    <property type="project" value="TreeGrafter"/>
</dbReference>
<dbReference type="PROSITE" id="PS00455">
    <property type="entry name" value="AMP_BINDING"/>
    <property type="match status" value="1"/>
</dbReference>
<evidence type="ECO:0000313" key="4">
    <source>
        <dbReference type="EMBL" id="CAA6811002.1"/>
    </source>
</evidence>
<dbReference type="Gene3D" id="3.40.50.12780">
    <property type="entry name" value="N-terminal domain of ligase-like"/>
    <property type="match status" value="1"/>
</dbReference>
<gene>
    <name evidence="4" type="ORF">HELGO_WM20352</name>
</gene>
<evidence type="ECO:0000259" key="3">
    <source>
        <dbReference type="Pfam" id="PF00501"/>
    </source>
</evidence>
<dbReference type="SUPFAM" id="SSF56801">
    <property type="entry name" value="Acetyl-CoA synthetase-like"/>
    <property type="match status" value="1"/>
</dbReference>
<keyword evidence="2" id="KW-0067">ATP-binding</keyword>
<dbReference type="InterPro" id="IPR042099">
    <property type="entry name" value="ANL_N_sf"/>
</dbReference>
<dbReference type="InterPro" id="IPR020845">
    <property type="entry name" value="AMP-binding_CS"/>
</dbReference>
<dbReference type="Pfam" id="PF23562">
    <property type="entry name" value="AMP-binding_C_3"/>
    <property type="match status" value="1"/>
</dbReference>
<reference evidence="4" key="1">
    <citation type="submission" date="2020-01" db="EMBL/GenBank/DDBJ databases">
        <authorList>
            <person name="Meier V. D."/>
            <person name="Meier V D."/>
        </authorList>
    </citation>
    <scope>NUCLEOTIDE SEQUENCE</scope>
    <source>
        <strain evidence="4">HLG_WM_MAG_12</strain>
    </source>
</reference>
<dbReference type="EMBL" id="CACVAW010000043">
    <property type="protein sequence ID" value="CAA6811002.1"/>
    <property type="molecule type" value="Genomic_DNA"/>
</dbReference>
<sequence>MNSLYSLIKNNHKSSFGDLSYYEKDALYSVSRDEFWEDVGIIATALHIEGIGKGDTVAIVSEPSVYWMMMDMAILSLGAISVPMFSNISEANLEFQMKDADIKYMFVQDGWDKVSKYARDMNLVITKGIDTSLRNSVRYEDFINIKPKNINTHIDDDDIATIIYTSGSTGMPKGVELTHKNLITQVLDISEILNLKAQDKALSFLPLAHVFERTVMNFYMYSGVHIYLINDIDSIGKRIKEINPTIMTTVPRLLEKIYDKINIGIKEKGAVSKTIASICIKRARSKNPNTKNSFIDGICKKLLYTKLQKIFGTDMKYIVSGGAKLRDDLHKFYLNAQLPLYQGYGLSEHSPVVCTNYPKNNRYPSCGKPLKSVEVKLSDKNELLVKSPSVMKGYHNMDNIIKDGWLGTGDIASIDKDGYITIVSRLKDLCKTSTGKYINSAYLELELAKSDYIEYVHLIAENKKFVSAIIFSEENPEKIQSAVDNLNKTLDQSSKIKKIYISKKLPTVENTMLTPSMKIAKKIVEDVYTKEIEKMYTK</sequence>
<proteinExistence type="predicted"/>
<name>A0A6S6SXV6_9BACT</name>
<dbReference type="GO" id="GO:0016020">
    <property type="term" value="C:membrane"/>
    <property type="evidence" value="ECO:0007669"/>
    <property type="project" value="TreeGrafter"/>
</dbReference>
<protein>
    <recommendedName>
        <fullName evidence="3">AMP-dependent synthetase/ligase domain-containing protein</fullName>
    </recommendedName>
</protein>
<feature type="domain" description="AMP-dependent synthetase/ligase" evidence="3">
    <location>
        <begin position="28"/>
        <end position="395"/>
    </location>
</feature>
<organism evidence="4">
    <name type="scientific">uncultured Campylobacterales bacterium</name>
    <dbReference type="NCBI Taxonomy" id="352960"/>
    <lineage>
        <taxon>Bacteria</taxon>
        <taxon>Pseudomonadati</taxon>
        <taxon>Campylobacterota</taxon>
        <taxon>Epsilonproteobacteria</taxon>
        <taxon>Campylobacterales</taxon>
        <taxon>environmental samples</taxon>
    </lineage>
</organism>
<dbReference type="AlphaFoldDB" id="A0A6S6SXV6"/>
<evidence type="ECO:0000256" key="1">
    <source>
        <dbReference type="ARBA" id="ARBA00022741"/>
    </source>
</evidence>
<dbReference type="GO" id="GO:0005524">
    <property type="term" value="F:ATP binding"/>
    <property type="evidence" value="ECO:0007669"/>
    <property type="project" value="UniProtKB-KW"/>
</dbReference>
<keyword evidence="1" id="KW-0547">Nucleotide-binding</keyword>